<reference evidence="2 3" key="1">
    <citation type="submission" date="2019-06" db="EMBL/GenBank/DDBJ databases">
        <title>A novel species of marine bacteria.</title>
        <authorList>
            <person name="Wang Y."/>
        </authorList>
    </citation>
    <scope>NUCLEOTIDE SEQUENCE [LARGE SCALE GENOMIC DNA]</scope>
    <source>
        <strain evidence="2 3">MA1-10</strain>
    </source>
</reference>
<proteinExistence type="predicted"/>
<evidence type="ECO:0000256" key="1">
    <source>
        <dbReference type="SAM" id="SignalP"/>
    </source>
</evidence>
<feature type="chain" id="PRO_5021749028" evidence="1">
    <location>
        <begin position="24"/>
        <end position="101"/>
    </location>
</feature>
<keyword evidence="1" id="KW-0732">Signal</keyword>
<evidence type="ECO:0000313" key="3">
    <source>
        <dbReference type="Proteomes" id="UP000315816"/>
    </source>
</evidence>
<name>A0A545SVY6_9RHOB</name>
<keyword evidence="3" id="KW-1185">Reference proteome</keyword>
<organism evidence="2 3">
    <name type="scientific">Aliiroseovarius halocynthiae</name>
    <dbReference type="NCBI Taxonomy" id="985055"/>
    <lineage>
        <taxon>Bacteria</taxon>
        <taxon>Pseudomonadati</taxon>
        <taxon>Pseudomonadota</taxon>
        <taxon>Alphaproteobacteria</taxon>
        <taxon>Rhodobacterales</taxon>
        <taxon>Paracoccaceae</taxon>
        <taxon>Aliiroseovarius</taxon>
    </lineage>
</organism>
<dbReference type="EMBL" id="VICH01000004">
    <property type="protein sequence ID" value="TQV69130.1"/>
    <property type="molecule type" value="Genomic_DNA"/>
</dbReference>
<gene>
    <name evidence="2" type="ORF">FIL88_06055</name>
</gene>
<dbReference type="AlphaFoldDB" id="A0A545SVY6"/>
<comment type="caution">
    <text evidence="2">The sequence shown here is derived from an EMBL/GenBank/DDBJ whole genome shotgun (WGS) entry which is preliminary data.</text>
</comment>
<evidence type="ECO:0000313" key="2">
    <source>
        <dbReference type="EMBL" id="TQV69130.1"/>
    </source>
</evidence>
<dbReference type="OrthoDB" id="9803988at2"/>
<protein>
    <submittedName>
        <fullName evidence="2">Uncharacterized protein</fullName>
    </submittedName>
</protein>
<sequence length="101" mass="10859">MTFLTKTGQIAVAATLALPLALAPMFSETSLTVAVKSDRYSIKTDKFTFTTRRPAAQNAKPAVRPDANFNPSPPLFSGWDYADKVYTVTLQGGMNSTDGTP</sequence>
<dbReference type="Proteomes" id="UP000315816">
    <property type="component" value="Unassembled WGS sequence"/>
</dbReference>
<feature type="signal peptide" evidence="1">
    <location>
        <begin position="1"/>
        <end position="23"/>
    </location>
</feature>
<dbReference type="RefSeq" id="WP_142852882.1">
    <property type="nucleotide sequence ID" value="NZ_FXWW01000001.1"/>
</dbReference>
<accession>A0A545SVY6</accession>